<keyword evidence="8 18" id="KW-0812">Transmembrane</keyword>
<keyword evidence="7 18" id="KW-0679">Respiratory chain</keyword>
<evidence type="ECO:0000256" key="16">
    <source>
        <dbReference type="ARBA" id="ARBA00023136"/>
    </source>
</evidence>
<dbReference type="GO" id="GO:0005743">
    <property type="term" value="C:mitochondrial inner membrane"/>
    <property type="evidence" value="ECO:0007669"/>
    <property type="project" value="UniProtKB-SubCell"/>
</dbReference>
<feature type="transmembrane region" description="Helical" evidence="18">
    <location>
        <begin position="92"/>
        <end position="114"/>
    </location>
</feature>
<organism evidence="20">
    <name type="scientific">Coraebus cavifrons</name>
    <dbReference type="NCBI Taxonomy" id="2823020"/>
    <lineage>
        <taxon>Eukaryota</taxon>
        <taxon>Metazoa</taxon>
        <taxon>Ecdysozoa</taxon>
        <taxon>Arthropoda</taxon>
        <taxon>Hexapoda</taxon>
        <taxon>Insecta</taxon>
        <taxon>Pterygota</taxon>
        <taxon>Neoptera</taxon>
        <taxon>Endopterygota</taxon>
        <taxon>Coleoptera</taxon>
        <taxon>Polyphaga</taxon>
        <taxon>Elateriformia</taxon>
        <taxon>Buprestoidea</taxon>
        <taxon>Buprestidae</taxon>
        <taxon>Agrilinae</taxon>
        <taxon>Coraebus</taxon>
    </lineage>
</organism>
<dbReference type="Pfam" id="PF00361">
    <property type="entry name" value="Proton_antipo_M"/>
    <property type="match status" value="1"/>
</dbReference>
<keyword evidence="16 18" id="KW-0472">Membrane</keyword>
<evidence type="ECO:0000313" key="20">
    <source>
        <dbReference type="EMBL" id="QTK22423.1"/>
    </source>
</evidence>
<evidence type="ECO:0000256" key="1">
    <source>
        <dbReference type="ARBA" id="ARBA00003257"/>
    </source>
</evidence>
<reference evidence="20" key="1">
    <citation type="journal article" date="2019" name="Mitochondrial DNA Part B Resour">
        <title>The complete mitochondrial genome of the jewel beetle Coraebus cavifrons (Coleoptera: Buprestidae).</title>
        <authorList>
            <person name="Cao L."/>
            <person name="Wang X."/>
        </authorList>
    </citation>
    <scope>NUCLEOTIDE SEQUENCE</scope>
</reference>
<feature type="transmembrane region" description="Helical" evidence="18">
    <location>
        <begin position="59"/>
        <end position="80"/>
    </location>
</feature>
<evidence type="ECO:0000256" key="12">
    <source>
        <dbReference type="ARBA" id="ARBA00022989"/>
    </source>
</evidence>
<evidence type="ECO:0000256" key="9">
    <source>
        <dbReference type="ARBA" id="ARBA00022792"/>
    </source>
</evidence>
<comment type="catalytic activity">
    <reaction evidence="17 18">
        <text>a ubiquinone + NADH + 5 H(+)(in) = a ubiquinol + NAD(+) + 4 H(+)(out)</text>
        <dbReference type="Rhea" id="RHEA:29091"/>
        <dbReference type="Rhea" id="RHEA-COMP:9565"/>
        <dbReference type="Rhea" id="RHEA-COMP:9566"/>
        <dbReference type="ChEBI" id="CHEBI:15378"/>
        <dbReference type="ChEBI" id="CHEBI:16389"/>
        <dbReference type="ChEBI" id="CHEBI:17976"/>
        <dbReference type="ChEBI" id="CHEBI:57540"/>
        <dbReference type="ChEBI" id="CHEBI:57945"/>
        <dbReference type="EC" id="7.1.1.2"/>
    </reaction>
</comment>
<proteinExistence type="inferred from homology"/>
<evidence type="ECO:0000256" key="17">
    <source>
        <dbReference type="ARBA" id="ARBA00049551"/>
    </source>
</evidence>
<evidence type="ECO:0000256" key="18">
    <source>
        <dbReference type="RuleBase" id="RU003403"/>
    </source>
</evidence>
<evidence type="ECO:0000256" key="13">
    <source>
        <dbReference type="ARBA" id="ARBA00023027"/>
    </source>
</evidence>
<keyword evidence="15 18" id="KW-0496">Mitochondrion</keyword>
<dbReference type="GO" id="GO:0008137">
    <property type="term" value="F:NADH dehydrogenase (ubiquinone) activity"/>
    <property type="evidence" value="ECO:0007669"/>
    <property type="project" value="UniProtKB-EC"/>
</dbReference>
<feature type="transmembrane region" description="Helical" evidence="18">
    <location>
        <begin position="269"/>
        <end position="290"/>
    </location>
</feature>
<feature type="domain" description="NADH:quinone oxidoreductase/Mrp antiporter transmembrane" evidence="19">
    <location>
        <begin position="24"/>
        <end position="282"/>
    </location>
</feature>
<evidence type="ECO:0000256" key="11">
    <source>
        <dbReference type="ARBA" id="ARBA00022982"/>
    </source>
</evidence>
<accession>A0A8A6W4Y8</accession>
<evidence type="ECO:0000256" key="3">
    <source>
        <dbReference type="ARBA" id="ARBA00007012"/>
    </source>
</evidence>
<dbReference type="PANTHER" id="PTHR46552">
    <property type="entry name" value="NADH-UBIQUINONE OXIDOREDUCTASE CHAIN 2"/>
    <property type="match status" value="1"/>
</dbReference>
<geneLocation type="mitochondrion" evidence="20"/>
<evidence type="ECO:0000256" key="2">
    <source>
        <dbReference type="ARBA" id="ARBA00004448"/>
    </source>
</evidence>
<protein>
    <recommendedName>
        <fullName evidence="5 18">NADH-ubiquinone oxidoreductase chain 2</fullName>
        <ecNumber evidence="4 18">7.1.1.2</ecNumber>
    </recommendedName>
</protein>
<comment type="subcellular location">
    <subcellularLocation>
        <location evidence="2 18">Mitochondrion inner membrane</location>
        <topology evidence="2 18">Multi-pass membrane protein</topology>
    </subcellularLocation>
</comment>
<comment type="function">
    <text evidence="18">Core subunit of the mitochondrial membrane respiratory chain NADH dehydrogenase (Complex I) which catalyzes electron transfer from NADH through the respiratory chain, using ubiquinone as an electron acceptor. Essential for the catalytic activity and assembly of complex I.</text>
</comment>
<evidence type="ECO:0000256" key="10">
    <source>
        <dbReference type="ARBA" id="ARBA00022967"/>
    </source>
</evidence>
<evidence type="ECO:0000256" key="8">
    <source>
        <dbReference type="ARBA" id="ARBA00022692"/>
    </source>
</evidence>
<dbReference type="AlphaFoldDB" id="A0A8A6W4Y8"/>
<feature type="transmembrane region" description="Helical" evidence="18">
    <location>
        <begin position="186"/>
        <end position="207"/>
    </location>
</feature>
<feature type="transmembrane region" description="Helical" evidence="18">
    <location>
        <begin position="238"/>
        <end position="257"/>
    </location>
</feature>
<dbReference type="PRINTS" id="PR01436">
    <property type="entry name" value="NADHDHGNASE2"/>
</dbReference>
<evidence type="ECO:0000256" key="7">
    <source>
        <dbReference type="ARBA" id="ARBA00022660"/>
    </source>
</evidence>
<keyword evidence="14 18" id="KW-0830">Ubiquinone</keyword>
<keyword evidence="12 18" id="KW-1133">Transmembrane helix</keyword>
<evidence type="ECO:0000256" key="14">
    <source>
        <dbReference type="ARBA" id="ARBA00023075"/>
    </source>
</evidence>
<dbReference type="EC" id="7.1.1.2" evidence="4 18"/>
<evidence type="ECO:0000259" key="19">
    <source>
        <dbReference type="Pfam" id="PF00361"/>
    </source>
</evidence>
<evidence type="ECO:0000256" key="4">
    <source>
        <dbReference type="ARBA" id="ARBA00012944"/>
    </source>
</evidence>
<sequence>MWYFYKNLFIFTLISSTLLVISTNSWVAMWIGLEINLLSFIPLIKEEKNTRTSEAAMKYFIIQAMASIIILGSLLNNIVINSMTSNLIINTPTLVIVLSALITKMGAAPFHFWFPEVMEGISWINALLLLTWQKIAPLTMILYLKLNNWLMVFLVFCVVTGSLVGLNQTSLRKILAYSSINHMGWMLGALMFTKSIWMIYLIIYCLMNTMMVLEFKKFNLNHLEQLFMSSMNNPLSKSVFILNFFSLGGIPPFIGFLPKWLTIQILVEHQLLIPSVLMIIVTLVTLFYYLRITLIPLTLKVKSSSLVIKSAQKNSNKYLMMTNTAVIMSLVLSPLILNWI</sequence>
<keyword evidence="9 18" id="KW-0999">Mitochondrion inner membrane</keyword>
<keyword evidence="11 18" id="KW-0249">Electron transport</keyword>
<dbReference type="InterPro" id="IPR001750">
    <property type="entry name" value="ND/Mrp_TM"/>
</dbReference>
<feature type="transmembrane region" description="Helical" evidence="18">
    <location>
        <begin position="120"/>
        <end position="142"/>
    </location>
</feature>
<evidence type="ECO:0000256" key="6">
    <source>
        <dbReference type="ARBA" id="ARBA00022448"/>
    </source>
</evidence>
<evidence type="ECO:0000256" key="15">
    <source>
        <dbReference type="ARBA" id="ARBA00023128"/>
    </source>
</evidence>
<feature type="transmembrane region" description="Helical" evidence="18">
    <location>
        <begin position="149"/>
        <end position="166"/>
    </location>
</feature>
<keyword evidence="13 18" id="KW-0520">NAD</keyword>
<dbReference type="GO" id="GO:0006120">
    <property type="term" value="P:mitochondrial electron transport, NADH to ubiquinone"/>
    <property type="evidence" value="ECO:0007669"/>
    <property type="project" value="InterPro"/>
</dbReference>
<dbReference type="PANTHER" id="PTHR46552:SF1">
    <property type="entry name" value="NADH-UBIQUINONE OXIDOREDUCTASE CHAIN 2"/>
    <property type="match status" value="1"/>
</dbReference>
<dbReference type="EMBL" id="MK913589">
    <property type="protein sequence ID" value="QTK22423.1"/>
    <property type="molecule type" value="Genomic_DNA"/>
</dbReference>
<feature type="transmembrane region" description="Helical" evidence="18">
    <location>
        <begin position="7"/>
        <end position="33"/>
    </location>
</feature>
<comment type="function">
    <text evidence="1">Core subunit of the mitochondrial membrane respiratory chain NADH dehydrogenase (Complex I) that is believed to belong to the minimal assembly required for catalysis. Complex I functions in the transfer of electrons from NADH to the respiratory chain. The immediate electron acceptor for the enzyme is believed to be ubiquinone.</text>
</comment>
<feature type="transmembrane region" description="Helical" evidence="18">
    <location>
        <begin position="318"/>
        <end position="337"/>
    </location>
</feature>
<keyword evidence="10 18" id="KW-1278">Translocase</keyword>
<name>A0A8A6W4Y8_9COLE</name>
<dbReference type="InterPro" id="IPR003917">
    <property type="entry name" value="NADH_UbQ_OxRdtase_chain2"/>
</dbReference>
<dbReference type="InterPro" id="IPR050175">
    <property type="entry name" value="Complex_I_Subunit_2"/>
</dbReference>
<comment type="similarity">
    <text evidence="3 18">Belongs to the complex I subunit 2 family.</text>
</comment>
<gene>
    <name evidence="20" type="primary">nad2</name>
</gene>
<keyword evidence="6" id="KW-0813">Transport</keyword>
<evidence type="ECO:0000256" key="5">
    <source>
        <dbReference type="ARBA" id="ARBA00021008"/>
    </source>
</evidence>